<dbReference type="KEGG" id="shyd:CJD35_05705"/>
<evidence type="ECO:0000313" key="2">
    <source>
        <dbReference type="Proteomes" id="UP000217141"/>
    </source>
</evidence>
<dbReference type="EMBL" id="CP022745">
    <property type="protein sequence ID" value="ASY44003.1"/>
    <property type="molecule type" value="Genomic_DNA"/>
</dbReference>
<dbReference type="InterPro" id="IPR009964">
    <property type="entry name" value="DUF1491"/>
</dbReference>
<sequence length="117" mass="12598">MVAESQDGARLTSAILVNALVRRTNAAGGFATIIVKGDETSGVILVQVLEKGKETGLFERVSNFAGGYALMRCGPSLEDGPEALATYVARRRRSDPDLWIIELDIPEAERFAAETIC</sequence>
<reference evidence="1 2" key="1">
    <citation type="submission" date="2017-08" db="EMBL/GenBank/DDBJ databases">
        <title>Whole Genome Sequence of Sphingobium hydrophobicum C1: Insights into Adaption to the Electronic-waste Contaminated Sediment.</title>
        <authorList>
            <person name="Song D."/>
            <person name="Chen X."/>
            <person name="Xu M."/>
        </authorList>
    </citation>
    <scope>NUCLEOTIDE SEQUENCE [LARGE SCALE GENOMIC DNA]</scope>
    <source>
        <strain evidence="1 2">C1</strain>
    </source>
</reference>
<dbReference type="Pfam" id="PF07372">
    <property type="entry name" value="DUF1491"/>
    <property type="match status" value="1"/>
</dbReference>
<evidence type="ECO:0000313" key="1">
    <source>
        <dbReference type="EMBL" id="ASY44003.1"/>
    </source>
</evidence>
<accession>A0A249MRL5</accession>
<organism evidence="1 2">
    <name type="scientific">Sphingobium xenophagum</name>
    <dbReference type="NCBI Taxonomy" id="121428"/>
    <lineage>
        <taxon>Bacteria</taxon>
        <taxon>Pseudomonadati</taxon>
        <taxon>Pseudomonadota</taxon>
        <taxon>Alphaproteobacteria</taxon>
        <taxon>Sphingomonadales</taxon>
        <taxon>Sphingomonadaceae</taxon>
        <taxon>Sphingobium</taxon>
    </lineage>
</organism>
<name>A0A249MRL5_SPHXE</name>
<protein>
    <submittedName>
        <fullName evidence="1">DUF1491 domain-containing protein</fullName>
    </submittedName>
</protein>
<dbReference type="Gene3D" id="3.40.1530.20">
    <property type="entry name" value="Protein of unknown function (DUF1491)"/>
    <property type="match status" value="1"/>
</dbReference>
<dbReference type="AlphaFoldDB" id="A0A249MRL5"/>
<gene>
    <name evidence="1" type="ORF">CJD35_05705</name>
</gene>
<proteinExistence type="predicted"/>
<dbReference type="Proteomes" id="UP000217141">
    <property type="component" value="Chromosome I"/>
</dbReference>
<dbReference type="RefSeq" id="WP_017183171.1">
    <property type="nucleotide sequence ID" value="NZ_CP022745.1"/>
</dbReference>